<organism evidence="2 3">
    <name type="scientific">Pseudomonas syringae</name>
    <dbReference type="NCBI Taxonomy" id="317"/>
    <lineage>
        <taxon>Bacteria</taxon>
        <taxon>Pseudomonadati</taxon>
        <taxon>Pseudomonadota</taxon>
        <taxon>Gammaproteobacteria</taxon>
        <taxon>Pseudomonadales</taxon>
        <taxon>Pseudomonadaceae</taxon>
        <taxon>Pseudomonas</taxon>
    </lineage>
</organism>
<dbReference type="Proteomes" id="UP000028631">
    <property type="component" value="Unassembled WGS sequence"/>
</dbReference>
<dbReference type="RefSeq" id="WP_050507924.1">
    <property type="nucleotide sequence ID" value="NZ_JPQU01000073.1"/>
</dbReference>
<dbReference type="PROSITE" id="PS51186">
    <property type="entry name" value="GNAT"/>
    <property type="match status" value="1"/>
</dbReference>
<accession>A0A085VA61</accession>
<dbReference type="Gene3D" id="3.40.630.30">
    <property type="match status" value="1"/>
</dbReference>
<sequence>MTPTEIYIRQANTTDLPSLLKLQKANQIAQGGSLAAELSAVQIEQMMADMPQIVACRGSEVVAFLMTTSQDVSKERPLLIIDKTLEAYPWADPDAYIYGPVCVSDSERGKRLAQLMFGKLLELEPNRQGVLFIRGDNEASLRAHRRMGMSKVGEFTLSAAVFHVFAYKNCPAVR</sequence>
<keyword evidence="3" id="KW-1185">Reference proteome</keyword>
<dbReference type="EMBL" id="JPQU01000073">
    <property type="protein sequence ID" value="KFE52324.1"/>
    <property type="molecule type" value="Genomic_DNA"/>
</dbReference>
<dbReference type="PATRIC" id="fig|317.175.peg.4647"/>
<dbReference type="InterPro" id="IPR000182">
    <property type="entry name" value="GNAT_dom"/>
</dbReference>
<evidence type="ECO:0000313" key="2">
    <source>
        <dbReference type="EMBL" id="KFE52324.1"/>
    </source>
</evidence>
<dbReference type="AlphaFoldDB" id="A0A085VA61"/>
<dbReference type="InterPro" id="IPR016181">
    <property type="entry name" value="Acyl_CoA_acyltransferase"/>
</dbReference>
<protein>
    <recommendedName>
        <fullName evidence="1">N-acetyltransferase domain-containing protein</fullName>
    </recommendedName>
</protein>
<dbReference type="SUPFAM" id="SSF55729">
    <property type="entry name" value="Acyl-CoA N-acyltransferases (Nat)"/>
    <property type="match status" value="1"/>
</dbReference>
<evidence type="ECO:0000313" key="3">
    <source>
        <dbReference type="Proteomes" id="UP000028631"/>
    </source>
</evidence>
<proteinExistence type="predicted"/>
<gene>
    <name evidence="2" type="ORF">IV01_22295</name>
</gene>
<name>A0A085VA61_PSESX</name>
<feature type="domain" description="N-acetyltransferase" evidence="1">
    <location>
        <begin position="6"/>
        <end position="171"/>
    </location>
</feature>
<comment type="caution">
    <text evidence="2">The sequence shown here is derived from an EMBL/GenBank/DDBJ whole genome shotgun (WGS) entry which is preliminary data.</text>
</comment>
<reference evidence="2 3" key="1">
    <citation type="submission" date="2014-07" db="EMBL/GenBank/DDBJ databases">
        <title>Draft Genome Sequences of Environmental Pseudomonas syringae strains.</title>
        <authorList>
            <person name="Baltrus D.A."/>
            <person name="Berge O."/>
            <person name="Morris C."/>
        </authorList>
    </citation>
    <scope>NUCLEOTIDE SEQUENCE [LARGE SCALE GENOMIC DNA]</scope>
    <source>
        <strain evidence="2 3">GAW0119</strain>
    </source>
</reference>
<evidence type="ECO:0000259" key="1">
    <source>
        <dbReference type="PROSITE" id="PS51186"/>
    </source>
</evidence>
<dbReference type="GO" id="GO:0016747">
    <property type="term" value="F:acyltransferase activity, transferring groups other than amino-acyl groups"/>
    <property type="evidence" value="ECO:0007669"/>
    <property type="project" value="InterPro"/>
</dbReference>